<dbReference type="Pfam" id="PF00391">
    <property type="entry name" value="PEP-utilizers"/>
    <property type="match status" value="1"/>
</dbReference>
<dbReference type="Pfam" id="PF01326">
    <property type="entry name" value="PPDK_N"/>
    <property type="match status" value="2"/>
</dbReference>
<evidence type="ECO:0000259" key="3">
    <source>
        <dbReference type="Pfam" id="PF01326"/>
    </source>
</evidence>
<dbReference type="InterPro" id="IPR051549">
    <property type="entry name" value="PEP_Utilizing_Enz"/>
</dbReference>
<dbReference type="Gene3D" id="3.30.1490.20">
    <property type="entry name" value="ATP-grasp fold, A domain"/>
    <property type="match status" value="2"/>
</dbReference>
<evidence type="ECO:0000313" key="4">
    <source>
        <dbReference type="EMBL" id="OOC55843.1"/>
    </source>
</evidence>
<protein>
    <submittedName>
        <fullName evidence="4">Pyruvate, water dikinase</fullName>
    </submittedName>
</protein>
<dbReference type="SUPFAM" id="SSF52009">
    <property type="entry name" value="Phosphohistidine domain"/>
    <property type="match status" value="1"/>
</dbReference>
<dbReference type="AlphaFoldDB" id="A0A1V3C574"/>
<dbReference type="STRING" id="501010.NOSIN_20075"/>
<name>A0A1V3C574_9ACTN</name>
<dbReference type="InterPro" id="IPR036637">
    <property type="entry name" value="Phosphohistidine_dom_sf"/>
</dbReference>
<dbReference type="Gene3D" id="3.50.30.10">
    <property type="entry name" value="Phosphohistidine domain"/>
    <property type="match status" value="1"/>
</dbReference>
<dbReference type="GO" id="GO:0005524">
    <property type="term" value="F:ATP binding"/>
    <property type="evidence" value="ECO:0007669"/>
    <property type="project" value="InterPro"/>
</dbReference>
<evidence type="ECO:0000256" key="1">
    <source>
        <dbReference type="SAM" id="MobiDB-lite"/>
    </source>
</evidence>
<dbReference type="Gene3D" id="3.30.470.20">
    <property type="entry name" value="ATP-grasp fold, B domain"/>
    <property type="match status" value="2"/>
</dbReference>
<gene>
    <name evidence="4" type="ORF">NOSIN_20075</name>
</gene>
<dbReference type="PANTHER" id="PTHR43615:SF1">
    <property type="entry name" value="PPDK_N DOMAIN-CONTAINING PROTEIN"/>
    <property type="match status" value="1"/>
</dbReference>
<dbReference type="GO" id="GO:0016301">
    <property type="term" value="F:kinase activity"/>
    <property type="evidence" value="ECO:0007669"/>
    <property type="project" value="UniProtKB-KW"/>
</dbReference>
<keyword evidence="4" id="KW-0670">Pyruvate</keyword>
<feature type="domain" description="PEP-utilising enzyme mobile" evidence="2">
    <location>
        <begin position="740"/>
        <end position="810"/>
    </location>
</feature>
<comment type="caution">
    <text evidence="4">The sequence shown here is derived from an EMBL/GenBank/DDBJ whole genome shotgun (WGS) entry which is preliminary data.</text>
</comment>
<organism evidence="4 5">
    <name type="scientific">Nocardiopsis sinuspersici</name>
    <dbReference type="NCBI Taxonomy" id="501010"/>
    <lineage>
        <taxon>Bacteria</taxon>
        <taxon>Bacillati</taxon>
        <taxon>Actinomycetota</taxon>
        <taxon>Actinomycetes</taxon>
        <taxon>Streptosporangiales</taxon>
        <taxon>Nocardiopsidaceae</taxon>
        <taxon>Nocardiopsis</taxon>
    </lineage>
</organism>
<dbReference type="OrthoDB" id="9765468at2"/>
<dbReference type="Proteomes" id="UP000189004">
    <property type="component" value="Unassembled WGS sequence"/>
</dbReference>
<accession>A0A1V3C574</accession>
<evidence type="ECO:0000259" key="2">
    <source>
        <dbReference type="Pfam" id="PF00391"/>
    </source>
</evidence>
<proteinExistence type="predicted"/>
<keyword evidence="4" id="KW-0418">Kinase</keyword>
<dbReference type="InterPro" id="IPR013815">
    <property type="entry name" value="ATP_grasp_subdomain_1"/>
</dbReference>
<dbReference type="SUPFAM" id="SSF56059">
    <property type="entry name" value="Glutathione synthetase ATP-binding domain-like"/>
    <property type="match status" value="1"/>
</dbReference>
<feature type="domain" description="Pyruvate phosphate dikinase AMP/ATP-binding" evidence="3">
    <location>
        <begin position="53"/>
        <end position="187"/>
    </location>
</feature>
<dbReference type="PANTHER" id="PTHR43615">
    <property type="entry name" value="PHOSPHOENOLPYRUVATE SYNTHASE-RELATED"/>
    <property type="match status" value="1"/>
</dbReference>
<feature type="domain" description="Pyruvate phosphate dikinase AMP/ATP-binding" evidence="3">
    <location>
        <begin position="196"/>
        <end position="243"/>
    </location>
</feature>
<feature type="region of interest" description="Disordered" evidence="1">
    <location>
        <begin position="808"/>
        <end position="829"/>
    </location>
</feature>
<dbReference type="EMBL" id="MCOK01000001">
    <property type="protein sequence ID" value="OOC55843.1"/>
    <property type="molecule type" value="Genomic_DNA"/>
</dbReference>
<keyword evidence="5" id="KW-1185">Reference proteome</keyword>
<dbReference type="RefSeq" id="WP_077692275.1">
    <property type="nucleotide sequence ID" value="NZ_MCOK01000001.1"/>
</dbReference>
<dbReference type="InterPro" id="IPR002192">
    <property type="entry name" value="PPDK_AMP/ATP-bd"/>
</dbReference>
<keyword evidence="4" id="KW-0808">Transferase</keyword>
<sequence>MLVVELDRITEGMIDLVGGKAVGLGGVIAAGERVPPGFCVTTEAHRSGTLPTDEVTAAYEALGGGRVAVRSSATAEDLPDASFAGQQDTYLDVEGVDDLLTAVRRCWDSLWTDRAVAYRRDRGIDDDAAHMAVVVQRMVEPRAAGVLFTANPVTGTRGETVVDAVPGLGAAVVDGTVRPDHYVVAADGAVEGPDEGCLSPGEVEALHAAGDRLGTYFGSPQDVEWALDRDGTPWILQSRAITTLFPLPPRHDDGPRAYFEGGHMQGMLRPFTPMGMSALKAVAAAWFDSVGADVDPDGEGGMAVAVGGRFYLDLTPFLRNRWIRDSLPDAMTLYGPRASAAVRHLLEDPRFAPRSGGRIDPRRVAGVAVRVLPLTRGLVAQGMAALADPDDARRRMLRAGESMRQQASRAPERVVTARDRLEYATAVQSHALTEGLTRMMGPLYVGLLSARAPELLLRGIAEPGEVAAVLGGMPHNVTTEMDLALWRLAVGAREHREVLQGTPPEELADRYRAGTLPDIGLGGFLERYGHRGAAEIDAGVPRWSEDPAPLFAVIANYLRVTDPDQAPDRRFARAAAEAERVRGVLVRRALATRPVRARLADFFFGRARALAGLREYPKFAWLYSIAETRRQLLLVGEQMAGEGRIGLPDDIMFLTLAEARALVGGTDQRALVAERRAEYLRERRRRRVPPLLLSDGTDVETALPALPAGTDGELVGVPASSGTATGRARVVHDPAGASLEPGEILVAQTTDPGWTPLFMTAGGLVVETGSTMAHGPTVAREYGIPAVICVPGVTELLRDGQMITIDGGAGTIRLEAEEDPRDPEETRAP</sequence>
<reference evidence="5" key="1">
    <citation type="submission" date="2016-08" db="EMBL/GenBank/DDBJ databases">
        <authorList>
            <person name="Tokovenko B."/>
            <person name="Kalinowski J."/>
        </authorList>
    </citation>
    <scope>NUCLEOTIDE SEQUENCE [LARGE SCALE GENOMIC DNA]</scope>
    <source>
        <strain evidence="5">UTMC102</strain>
    </source>
</reference>
<evidence type="ECO:0000313" key="5">
    <source>
        <dbReference type="Proteomes" id="UP000189004"/>
    </source>
</evidence>
<dbReference type="InterPro" id="IPR008279">
    <property type="entry name" value="PEP-util_enz_mobile_dom"/>
</dbReference>